<keyword evidence="1" id="KW-1185">Reference proteome</keyword>
<sequence>MIIHDVDRDGNCGYRVLSYLLTGTEDFHWIIRLKVMDHIAKNGDKIRGIWTVSVKLDFQRRYHQIANKTHPQPVNEKHWAGNNDFCGFSSLVNINIFSNIEGTSRWAPHIKDDGYDKEDSALFIVHVNDNHFMAVVGI</sequence>
<proteinExistence type="predicted"/>
<dbReference type="WBParaSite" id="PDA_v2.g20918.t1">
    <property type="protein sequence ID" value="PDA_v2.g20918.t1"/>
    <property type="gene ID" value="PDA_v2.g20918"/>
</dbReference>
<organism evidence="1 2">
    <name type="scientific">Panagrolaimus davidi</name>
    <dbReference type="NCBI Taxonomy" id="227884"/>
    <lineage>
        <taxon>Eukaryota</taxon>
        <taxon>Metazoa</taxon>
        <taxon>Ecdysozoa</taxon>
        <taxon>Nematoda</taxon>
        <taxon>Chromadorea</taxon>
        <taxon>Rhabditida</taxon>
        <taxon>Tylenchina</taxon>
        <taxon>Panagrolaimomorpha</taxon>
        <taxon>Panagrolaimoidea</taxon>
        <taxon>Panagrolaimidae</taxon>
        <taxon>Panagrolaimus</taxon>
    </lineage>
</organism>
<dbReference type="AlphaFoldDB" id="A0A914Q189"/>
<evidence type="ECO:0000313" key="1">
    <source>
        <dbReference type="Proteomes" id="UP000887578"/>
    </source>
</evidence>
<dbReference type="Gene3D" id="3.90.70.80">
    <property type="match status" value="1"/>
</dbReference>
<evidence type="ECO:0000313" key="2">
    <source>
        <dbReference type="WBParaSite" id="PDA_v2.g20918.t1"/>
    </source>
</evidence>
<protein>
    <submittedName>
        <fullName evidence="2">OTU domain-containing protein</fullName>
    </submittedName>
</protein>
<name>A0A914Q189_9BILA</name>
<reference evidence="2" key="1">
    <citation type="submission" date="2022-11" db="UniProtKB">
        <authorList>
            <consortium name="WormBaseParasite"/>
        </authorList>
    </citation>
    <scope>IDENTIFICATION</scope>
</reference>
<dbReference type="Proteomes" id="UP000887578">
    <property type="component" value="Unplaced"/>
</dbReference>
<accession>A0A914Q189</accession>